<protein>
    <submittedName>
        <fullName evidence="1">Uncharacterized protein</fullName>
    </submittedName>
</protein>
<evidence type="ECO:0000313" key="1">
    <source>
        <dbReference type="EMBL" id="OGY18622.1"/>
    </source>
</evidence>
<dbReference type="Pfam" id="PF08889">
    <property type="entry name" value="WbqC"/>
    <property type="match status" value="1"/>
</dbReference>
<reference evidence="1 2" key="1">
    <citation type="journal article" date="2016" name="Nat. Commun.">
        <title>Thousands of microbial genomes shed light on interconnected biogeochemical processes in an aquifer system.</title>
        <authorList>
            <person name="Anantharaman K."/>
            <person name="Brown C.T."/>
            <person name="Hug L.A."/>
            <person name="Sharon I."/>
            <person name="Castelle C.J."/>
            <person name="Probst A.J."/>
            <person name="Thomas B.C."/>
            <person name="Singh A."/>
            <person name="Wilkins M.J."/>
            <person name="Karaoz U."/>
            <person name="Brodie E.L."/>
            <person name="Williams K.H."/>
            <person name="Hubbard S.S."/>
            <person name="Banfield J.F."/>
        </authorList>
    </citation>
    <scope>NUCLEOTIDE SEQUENCE [LARGE SCALE GENOMIC DNA]</scope>
</reference>
<dbReference type="Proteomes" id="UP000179233">
    <property type="component" value="Unassembled WGS sequence"/>
</dbReference>
<sequence length="269" mass="30629">MRYSGIQPQYFPRLHYFARALQSDVFVFRDDVQFVRKHKYPDGRTDKSFQVHTPIKQSFGIQLLSVPVQSSGFPTLITTPVSRSVDWAGAQLKTLQIAYGQSPNFAEVYEEINKIMYTPYVYLADLNIATVLWGILRLLGVKRINPKQLTLETVNRKLAVKRPVRLKTIKKASQSRALPKLVHATANEKIFSLIKEAGADEDYCGGTAYAAYMDQEGYRKHGITITVQEWVCPEYPQRFTRQLGFLPNLSIIDLLMNVPAKQALSILTQ</sequence>
<name>A0A1G1VTA7_9BACT</name>
<accession>A0A1G1VTA7</accession>
<organism evidence="1 2">
    <name type="scientific">Candidatus Chisholmbacteria bacterium RIFCSPHIGHO2_01_FULL_52_32</name>
    <dbReference type="NCBI Taxonomy" id="1797591"/>
    <lineage>
        <taxon>Bacteria</taxon>
        <taxon>Candidatus Chisholmiibacteriota</taxon>
    </lineage>
</organism>
<dbReference type="InterPro" id="IPR014985">
    <property type="entry name" value="WbqC"/>
</dbReference>
<dbReference type="AlphaFoldDB" id="A0A1G1VTA7"/>
<proteinExistence type="predicted"/>
<dbReference type="EMBL" id="MHCJ01000003">
    <property type="protein sequence ID" value="OGY18622.1"/>
    <property type="molecule type" value="Genomic_DNA"/>
</dbReference>
<comment type="caution">
    <text evidence="1">The sequence shown here is derived from an EMBL/GenBank/DDBJ whole genome shotgun (WGS) entry which is preliminary data.</text>
</comment>
<gene>
    <name evidence="1" type="ORF">A2786_03940</name>
</gene>
<evidence type="ECO:0000313" key="2">
    <source>
        <dbReference type="Proteomes" id="UP000179233"/>
    </source>
</evidence>